<keyword evidence="12" id="KW-1185">Reference proteome</keyword>
<dbReference type="UniPathway" id="UPA00391"/>
<evidence type="ECO:0000256" key="1">
    <source>
        <dbReference type="ARBA" id="ARBA00001947"/>
    </source>
</evidence>
<dbReference type="Gene3D" id="3.30.479.10">
    <property type="entry name" value="6-pyruvoyl tetrahydropterin synthase/QueD"/>
    <property type="match status" value="1"/>
</dbReference>
<accession>A0A0W0SMZ8</accession>
<dbReference type="EMBL" id="LNXY01000031">
    <property type="protein sequence ID" value="KTC84758.1"/>
    <property type="molecule type" value="Genomic_DNA"/>
</dbReference>
<evidence type="ECO:0000256" key="9">
    <source>
        <dbReference type="ARBA" id="ARBA00031449"/>
    </source>
</evidence>
<evidence type="ECO:0000313" key="11">
    <source>
        <dbReference type="EMBL" id="KTC84758.1"/>
    </source>
</evidence>
<dbReference type="SUPFAM" id="SSF55620">
    <property type="entry name" value="Tetrahydrobiopterin biosynthesis enzymes-like"/>
    <property type="match status" value="1"/>
</dbReference>
<gene>
    <name evidence="11" type="ORF">Ldro_2922</name>
</gene>
<evidence type="ECO:0000256" key="8">
    <source>
        <dbReference type="ARBA" id="ARBA00023239"/>
    </source>
</evidence>
<dbReference type="PANTHER" id="PTHR12589:SF7">
    <property type="entry name" value="6-PYRUVOYL TETRAHYDROBIOPTERIN SYNTHASE"/>
    <property type="match status" value="1"/>
</dbReference>
<evidence type="ECO:0000256" key="4">
    <source>
        <dbReference type="ARBA" id="ARBA00012982"/>
    </source>
</evidence>
<reference evidence="11 12" key="1">
    <citation type="submission" date="2015-11" db="EMBL/GenBank/DDBJ databases">
        <title>Genomic analysis of 38 Legionella species identifies large and diverse effector repertoires.</title>
        <authorList>
            <person name="Burstein D."/>
            <person name="Amaro F."/>
            <person name="Zusman T."/>
            <person name="Lifshitz Z."/>
            <person name="Cohen O."/>
            <person name="Gilbert J.A."/>
            <person name="Pupko T."/>
            <person name="Shuman H.A."/>
            <person name="Segal G."/>
        </authorList>
    </citation>
    <scope>NUCLEOTIDE SEQUENCE [LARGE SCALE GENOMIC DNA]</scope>
    <source>
        <strain evidence="11 12">ATCC 700990</strain>
    </source>
</reference>
<protein>
    <recommendedName>
        <fullName evidence="5">6-carboxy-5,6,7,8-tetrahydropterin synthase</fullName>
        <ecNumber evidence="4">4.1.2.50</ecNumber>
    </recommendedName>
    <alternativeName>
        <fullName evidence="9">Queuosine biosynthesis protein QueD</fullName>
    </alternativeName>
</protein>
<evidence type="ECO:0000256" key="3">
    <source>
        <dbReference type="ARBA" id="ARBA00008900"/>
    </source>
</evidence>
<dbReference type="GO" id="GO:0070497">
    <property type="term" value="F:6-carboxytetrahydropterin synthase activity"/>
    <property type="evidence" value="ECO:0007669"/>
    <property type="project" value="UniProtKB-EC"/>
</dbReference>
<evidence type="ECO:0000256" key="7">
    <source>
        <dbReference type="ARBA" id="ARBA00022833"/>
    </source>
</evidence>
<comment type="caution">
    <text evidence="11">The sequence shown here is derived from an EMBL/GenBank/DDBJ whole genome shotgun (WGS) entry which is preliminary data.</text>
</comment>
<comment type="catalytic activity">
    <reaction evidence="10">
        <text>7,8-dihydroneopterin 3'-triphosphate + H2O = 6-carboxy-5,6,7,8-tetrahydropterin + triphosphate + acetaldehyde + 2 H(+)</text>
        <dbReference type="Rhea" id="RHEA:27966"/>
        <dbReference type="ChEBI" id="CHEBI:15343"/>
        <dbReference type="ChEBI" id="CHEBI:15377"/>
        <dbReference type="ChEBI" id="CHEBI:15378"/>
        <dbReference type="ChEBI" id="CHEBI:18036"/>
        <dbReference type="ChEBI" id="CHEBI:58462"/>
        <dbReference type="ChEBI" id="CHEBI:61032"/>
        <dbReference type="EC" id="4.1.2.50"/>
    </reaction>
</comment>
<organism evidence="11 12">
    <name type="scientific">Legionella drozanskii LLAP-1</name>
    <dbReference type="NCBI Taxonomy" id="1212489"/>
    <lineage>
        <taxon>Bacteria</taxon>
        <taxon>Pseudomonadati</taxon>
        <taxon>Pseudomonadota</taxon>
        <taxon>Gammaproteobacteria</taxon>
        <taxon>Legionellales</taxon>
        <taxon>Legionellaceae</taxon>
        <taxon>Legionella</taxon>
    </lineage>
</organism>
<sequence length="127" mass="15352">MHCLMLRKNFIAQHFLIGKDFGCENLTHSHHYRFELEIENKHLDQYNFLIDIVEVRAYIDQLISYFQDKILNDLPEFINQNPSLELFSKILWQKFDNHFEFPANSQIIVRLWEDEIAQASYREAIYA</sequence>
<keyword evidence="7" id="KW-0862">Zinc</keyword>
<evidence type="ECO:0000313" key="12">
    <source>
        <dbReference type="Proteomes" id="UP000054736"/>
    </source>
</evidence>
<dbReference type="PATRIC" id="fig|1212489.4.peg.3081"/>
<dbReference type="GO" id="GO:0046872">
    <property type="term" value="F:metal ion binding"/>
    <property type="evidence" value="ECO:0007669"/>
    <property type="project" value="UniProtKB-KW"/>
</dbReference>
<comment type="similarity">
    <text evidence="3">Belongs to the PTPS family. QueD subfamily.</text>
</comment>
<proteinExistence type="inferred from homology"/>
<dbReference type="EC" id="4.1.2.50" evidence="4"/>
<evidence type="ECO:0000256" key="2">
    <source>
        <dbReference type="ARBA" id="ARBA00005061"/>
    </source>
</evidence>
<dbReference type="OrthoDB" id="9787853at2"/>
<dbReference type="Proteomes" id="UP000054736">
    <property type="component" value="Unassembled WGS sequence"/>
</dbReference>
<keyword evidence="8" id="KW-0456">Lyase</keyword>
<dbReference type="InterPro" id="IPR038418">
    <property type="entry name" value="6-PTP_synth/QueD_sf"/>
</dbReference>
<evidence type="ECO:0000256" key="6">
    <source>
        <dbReference type="ARBA" id="ARBA00022723"/>
    </source>
</evidence>
<keyword evidence="6" id="KW-0479">Metal-binding</keyword>
<dbReference type="InterPro" id="IPR007115">
    <property type="entry name" value="6-PTP_synth/QueD"/>
</dbReference>
<dbReference type="Pfam" id="PF01242">
    <property type="entry name" value="PTPS"/>
    <property type="match status" value="1"/>
</dbReference>
<evidence type="ECO:0000256" key="10">
    <source>
        <dbReference type="ARBA" id="ARBA00048807"/>
    </source>
</evidence>
<dbReference type="AlphaFoldDB" id="A0A0W0SMZ8"/>
<comment type="cofactor">
    <cofactor evidence="1">
        <name>Zn(2+)</name>
        <dbReference type="ChEBI" id="CHEBI:29105"/>
    </cofactor>
</comment>
<comment type="pathway">
    <text evidence="2">Purine metabolism; 7-cyano-7-deazaguanine biosynthesis.</text>
</comment>
<evidence type="ECO:0000256" key="5">
    <source>
        <dbReference type="ARBA" id="ARBA00018141"/>
    </source>
</evidence>
<name>A0A0W0SMZ8_9GAMM</name>
<dbReference type="STRING" id="1212489.Ldro_2922"/>
<dbReference type="PANTHER" id="PTHR12589">
    <property type="entry name" value="PYRUVOYL TETRAHYDROBIOPTERIN SYNTHASE"/>
    <property type="match status" value="1"/>
</dbReference>